<evidence type="ECO:0000256" key="1">
    <source>
        <dbReference type="ARBA" id="ARBA00022679"/>
    </source>
</evidence>
<sequence length="389" mass="40577">MKILTIAPLHTTRLTAMVPFCWALRATGHELLVACVPDLVETIRGAGLNAVVIGESAGADAAHPFPAAPPGTLDAADCQRLHARPNVEHAERTAAEHIGLAEGWGADVVLFDQTVFTGRVVAAALGLPAVAHRAAVEPASGVYDEYGRQQLAGLCGHIGLHGLPDPDMVVDPCPPSLRDPDVQPGRAIRFVPFDGAGTVPDWAGERPAKPRICMAAGDALRRPGNADVARRAVEALAGLDGVDLVAVMRPADHAAVGELPDRFRLAESTPLNVVLQTCAVSVGFGDPATGLTAAAAGIPQLVLPHWPDQVEYGARLAATGAGITVPAGAAQHDVAALRAAAERLLHEHTFRMEAQRLQAEIADAPAANDVVSLVEDLARQVPAAVQRRR</sequence>
<name>A0ABY5W7V9_9ACTN</name>
<dbReference type="InterPro" id="IPR048284">
    <property type="entry name" value="EryCIII-like_N"/>
</dbReference>
<evidence type="ECO:0000313" key="5">
    <source>
        <dbReference type="Proteomes" id="UP001059617"/>
    </source>
</evidence>
<evidence type="ECO:0000259" key="3">
    <source>
        <dbReference type="Pfam" id="PF21036"/>
    </source>
</evidence>
<organism evidence="4 5">
    <name type="scientific">Dactylosporangium fulvum</name>
    <dbReference type="NCBI Taxonomy" id="53359"/>
    <lineage>
        <taxon>Bacteria</taxon>
        <taxon>Bacillati</taxon>
        <taxon>Actinomycetota</taxon>
        <taxon>Actinomycetes</taxon>
        <taxon>Micromonosporales</taxon>
        <taxon>Micromonosporaceae</taxon>
        <taxon>Dactylosporangium</taxon>
    </lineage>
</organism>
<dbReference type="Gene3D" id="3.40.50.2000">
    <property type="entry name" value="Glycogen Phosphorylase B"/>
    <property type="match status" value="2"/>
</dbReference>
<keyword evidence="1" id="KW-0808">Transferase</keyword>
<gene>
    <name evidence="4" type="ORF">Dfulv_18520</name>
</gene>
<dbReference type="Proteomes" id="UP001059617">
    <property type="component" value="Chromosome"/>
</dbReference>
<dbReference type="Pfam" id="PF06722">
    <property type="entry name" value="EryCIII-like_C"/>
    <property type="match status" value="1"/>
</dbReference>
<feature type="domain" description="Erythromycin biosynthesis protein CIII-like N-terminal" evidence="3">
    <location>
        <begin position="22"/>
        <end position="217"/>
    </location>
</feature>
<keyword evidence="5" id="KW-1185">Reference proteome</keyword>
<dbReference type="InterPro" id="IPR010610">
    <property type="entry name" value="EryCIII-like_C"/>
</dbReference>
<feature type="domain" description="Erythromycin biosynthesis protein CIII-like C-terminal" evidence="2">
    <location>
        <begin position="234"/>
        <end position="376"/>
    </location>
</feature>
<evidence type="ECO:0000313" key="4">
    <source>
        <dbReference type="EMBL" id="UWP86125.1"/>
    </source>
</evidence>
<proteinExistence type="predicted"/>
<dbReference type="RefSeq" id="WP_259865184.1">
    <property type="nucleotide sequence ID" value="NZ_BAAAST010000037.1"/>
</dbReference>
<reference evidence="4" key="2">
    <citation type="submission" date="2022-09" db="EMBL/GenBank/DDBJ databases">
        <title>Biosynthetic gene clusters of Dactylosporangioum fulvum.</title>
        <authorList>
            <person name="Caradec T."/>
        </authorList>
    </citation>
    <scope>NUCLEOTIDE SEQUENCE</scope>
    <source>
        <strain evidence="4">NRRL B-16292</strain>
    </source>
</reference>
<evidence type="ECO:0000259" key="2">
    <source>
        <dbReference type="Pfam" id="PF06722"/>
    </source>
</evidence>
<dbReference type="EMBL" id="CP073720">
    <property type="protein sequence ID" value="UWP86125.1"/>
    <property type="molecule type" value="Genomic_DNA"/>
</dbReference>
<dbReference type="SUPFAM" id="SSF53756">
    <property type="entry name" value="UDP-Glycosyltransferase/glycogen phosphorylase"/>
    <property type="match status" value="1"/>
</dbReference>
<dbReference type="Pfam" id="PF21036">
    <property type="entry name" value="EryCIII-like_N"/>
    <property type="match status" value="1"/>
</dbReference>
<accession>A0ABY5W7V9</accession>
<protein>
    <submittedName>
        <fullName evidence="4">DUF1205 domain-containing protein</fullName>
    </submittedName>
</protein>
<reference evidence="4" key="1">
    <citation type="submission" date="2021-04" db="EMBL/GenBank/DDBJ databases">
        <authorList>
            <person name="Hartkoorn R.C."/>
            <person name="Beaudoing E."/>
            <person name="Hot D."/>
        </authorList>
    </citation>
    <scope>NUCLEOTIDE SEQUENCE</scope>
    <source>
        <strain evidence="4">NRRL B-16292</strain>
    </source>
</reference>